<dbReference type="Gene3D" id="2.130.10.10">
    <property type="entry name" value="YVTN repeat-like/Quinoprotein amine dehydrogenase"/>
    <property type="match status" value="2"/>
</dbReference>
<dbReference type="InterPro" id="IPR045232">
    <property type="entry name" value="FAM234"/>
</dbReference>
<dbReference type="Proteomes" id="UP001500837">
    <property type="component" value="Unassembled WGS sequence"/>
</dbReference>
<dbReference type="InterPro" id="IPR002372">
    <property type="entry name" value="PQQ_rpt_dom"/>
</dbReference>
<comment type="caution">
    <text evidence="6">The sequence shown here is derived from an EMBL/GenBank/DDBJ whole genome shotgun (WGS) entry which is preliminary data.</text>
</comment>
<reference evidence="6 7" key="1">
    <citation type="journal article" date="2019" name="Int. J. Syst. Evol. Microbiol.">
        <title>The Global Catalogue of Microorganisms (GCM) 10K type strain sequencing project: providing services to taxonomists for standard genome sequencing and annotation.</title>
        <authorList>
            <consortium name="The Broad Institute Genomics Platform"/>
            <consortium name="The Broad Institute Genome Sequencing Center for Infectious Disease"/>
            <person name="Wu L."/>
            <person name="Ma J."/>
        </authorList>
    </citation>
    <scope>NUCLEOTIDE SEQUENCE [LARGE SCALE GENOMIC DNA]</scope>
    <source>
        <strain evidence="6 7">JCM 16330</strain>
    </source>
</reference>
<evidence type="ECO:0000259" key="5">
    <source>
        <dbReference type="Pfam" id="PF13360"/>
    </source>
</evidence>
<protein>
    <recommendedName>
        <fullName evidence="5">Pyrrolo-quinoline quinone repeat domain-containing protein</fullName>
    </recommendedName>
</protein>
<accession>A0AAV3S4R5</accession>
<evidence type="ECO:0000313" key="6">
    <source>
        <dbReference type="EMBL" id="GAA0290776.1"/>
    </source>
</evidence>
<dbReference type="EMBL" id="BAAABL010000011">
    <property type="protein sequence ID" value="GAA0290776.1"/>
    <property type="molecule type" value="Genomic_DNA"/>
</dbReference>
<dbReference type="PANTHER" id="PTHR21419">
    <property type="match status" value="1"/>
</dbReference>
<feature type="domain" description="Pyrrolo-quinoline quinone repeat" evidence="5">
    <location>
        <begin position="77"/>
        <end position="232"/>
    </location>
</feature>
<dbReference type="SMART" id="SM00564">
    <property type="entry name" value="PQQ"/>
    <property type="match status" value="7"/>
</dbReference>
<proteinExistence type="predicted"/>
<dbReference type="AlphaFoldDB" id="A0AAV3S4R5"/>
<dbReference type="PANTHER" id="PTHR21419:SF23">
    <property type="entry name" value="PROTEIN DEFECTIVE IN EXINE FORMATION 1"/>
    <property type="match status" value="1"/>
</dbReference>
<sequence>MRTRTAVALVLVILALGGVAGYAFLSQSGGALSVEWVSETPRPNQVNHHPVTAVVSDGRVDIVAPVSSVAGKDARCRVTMLNANGSIRWQRAIDPDQCAIHGIGDAVITDATGDGNADVLVPTTENRLYVYNATDGATEWKQNLTSFGYAGPVVLESPRRLIIQPDFQGMVFGITANGSVAWRHDLNETVLANPEQIDVPDIPEPTVVIGSSSNVTVLSANGTVVWKRTARATWLATGHSAGRDVVITSGGSTITAFTANGTQLWQRENWTRPSLGHVADGDADGTPEVYVGSGGDAVAALNVTTGATEWRTDLAIDANMLPPPAVGDVDGDSAREVVAVTNGGTVHVMNPNTGEIRASYRRDVAVWAEPTLFDIDNDGSEEILVMYGDGRVVALSYHAS</sequence>
<evidence type="ECO:0000256" key="3">
    <source>
        <dbReference type="ARBA" id="ARBA00022989"/>
    </source>
</evidence>
<keyword evidence="3" id="KW-1133">Transmembrane helix</keyword>
<dbReference type="RefSeq" id="WP_211313299.1">
    <property type="nucleotide sequence ID" value="NZ_BAAABL010000011.1"/>
</dbReference>
<evidence type="ECO:0000313" key="7">
    <source>
        <dbReference type="Proteomes" id="UP001500837"/>
    </source>
</evidence>
<dbReference type="SUPFAM" id="SSF50998">
    <property type="entry name" value="Quinoprotein alcohol dehydrogenase-like"/>
    <property type="match status" value="1"/>
</dbReference>
<dbReference type="InterPro" id="IPR015943">
    <property type="entry name" value="WD40/YVTN_repeat-like_dom_sf"/>
</dbReference>
<dbReference type="Pfam" id="PF13360">
    <property type="entry name" value="PQQ_2"/>
    <property type="match status" value="2"/>
</dbReference>
<organism evidence="6 7">
    <name type="scientific">Halarchaeum salinum</name>
    <dbReference type="NCBI Taxonomy" id="489912"/>
    <lineage>
        <taxon>Archaea</taxon>
        <taxon>Methanobacteriati</taxon>
        <taxon>Methanobacteriota</taxon>
        <taxon>Stenosarchaea group</taxon>
        <taxon>Halobacteria</taxon>
        <taxon>Halobacteriales</taxon>
        <taxon>Halobacteriaceae</taxon>
    </lineage>
</organism>
<evidence type="ECO:0000256" key="4">
    <source>
        <dbReference type="ARBA" id="ARBA00023136"/>
    </source>
</evidence>
<dbReference type="GO" id="GO:0016020">
    <property type="term" value="C:membrane"/>
    <property type="evidence" value="ECO:0007669"/>
    <property type="project" value="UniProtKB-SubCell"/>
</dbReference>
<name>A0AAV3S4R5_9EURY</name>
<gene>
    <name evidence="6" type="ORF">GCM10009066_01560</name>
</gene>
<evidence type="ECO:0000256" key="1">
    <source>
        <dbReference type="ARBA" id="ARBA00004167"/>
    </source>
</evidence>
<keyword evidence="2" id="KW-0812">Transmembrane</keyword>
<dbReference type="InterPro" id="IPR011047">
    <property type="entry name" value="Quinoprotein_ADH-like_sf"/>
</dbReference>
<evidence type="ECO:0000256" key="2">
    <source>
        <dbReference type="ARBA" id="ARBA00022692"/>
    </source>
</evidence>
<keyword evidence="4" id="KW-0472">Membrane</keyword>
<feature type="domain" description="Pyrrolo-quinoline quinone repeat" evidence="5">
    <location>
        <begin position="252"/>
        <end position="396"/>
    </location>
</feature>
<keyword evidence="7" id="KW-1185">Reference proteome</keyword>
<dbReference type="InterPro" id="IPR018391">
    <property type="entry name" value="PQQ_b-propeller_rpt"/>
</dbReference>
<comment type="subcellular location">
    <subcellularLocation>
        <location evidence="1">Membrane</location>
        <topology evidence="1">Single-pass membrane protein</topology>
    </subcellularLocation>
</comment>